<feature type="region of interest" description="Disordered" evidence="1">
    <location>
        <begin position="1"/>
        <end position="25"/>
    </location>
</feature>
<protein>
    <recommendedName>
        <fullName evidence="2">Retrovirus-related Pol polyprotein from transposon TNT 1-94-like beta-barrel domain-containing protein</fullName>
    </recommendedName>
</protein>
<evidence type="ECO:0000313" key="3">
    <source>
        <dbReference type="EMBL" id="TVU18708.1"/>
    </source>
</evidence>
<feature type="domain" description="Retrovirus-related Pol polyprotein from transposon TNT 1-94-like beta-barrel" evidence="2">
    <location>
        <begin position="77"/>
        <end position="149"/>
    </location>
</feature>
<reference evidence="3 4" key="1">
    <citation type="journal article" date="2019" name="Sci. Rep.">
        <title>A high-quality genome of Eragrostis curvula grass provides insights into Poaceae evolution and supports new strategies to enhance forage quality.</title>
        <authorList>
            <person name="Carballo J."/>
            <person name="Santos B.A.C.M."/>
            <person name="Zappacosta D."/>
            <person name="Garbus I."/>
            <person name="Selva J.P."/>
            <person name="Gallo C.A."/>
            <person name="Diaz A."/>
            <person name="Albertini E."/>
            <person name="Caccamo M."/>
            <person name="Echenique V."/>
        </authorList>
    </citation>
    <scope>NUCLEOTIDE SEQUENCE [LARGE SCALE GENOMIC DNA]</scope>
    <source>
        <strain evidence="4">cv. Victoria</strain>
        <tissue evidence="3">Leaf</tissue>
    </source>
</reference>
<dbReference type="OrthoDB" id="778489at2759"/>
<organism evidence="3 4">
    <name type="scientific">Eragrostis curvula</name>
    <name type="common">weeping love grass</name>
    <dbReference type="NCBI Taxonomy" id="38414"/>
    <lineage>
        <taxon>Eukaryota</taxon>
        <taxon>Viridiplantae</taxon>
        <taxon>Streptophyta</taxon>
        <taxon>Embryophyta</taxon>
        <taxon>Tracheophyta</taxon>
        <taxon>Spermatophyta</taxon>
        <taxon>Magnoliopsida</taxon>
        <taxon>Liliopsida</taxon>
        <taxon>Poales</taxon>
        <taxon>Poaceae</taxon>
        <taxon>PACMAD clade</taxon>
        <taxon>Chloridoideae</taxon>
        <taxon>Eragrostideae</taxon>
        <taxon>Eragrostidinae</taxon>
        <taxon>Eragrostis</taxon>
    </lineage>
</organism>
<comment type="caution">
    <text evidence="3">The sequence shown here is derived from an EMBL/GenBank/DDBJ whole genome shotgun (WGS) entry which is preliminary data.</text>
</comment>
<dbReference type="EMBL" id="RWGY01000029">
    <property type="protein sequence ID" value="TVU18708.1"/>
    <property type="molecule type" value="Genomic_DNA"/>
</dbReference>
<keyword evidence="4" id="KW-1185">Reference proteome</keyword>
<proteinExistence type="predicted"/>
<feature type="domain" description="Retrovirus-related Pol polyprotein from transposon TNT 1-94-like beta-barrel" evidence="2">
    <location>
        <begin position="195"/>
        <end position="271"/>
    </location>
</feature>
<evidence type="ECO:0000259" key="2">
    <source>
        <dbReference type="Pfam" id="PF22936"/>
    </source>
</evidence>
<sequence>MSSSSPPAAAKKKDAPKERKDEVGGRICSVVEVDPAREDPQLLETIREKNKDALMHVLDPSRGHSQIKELNTAGAAWYLTTAGSHHVTGNLDLLTDITPVSDRWVRDILGIGPPFQVLARGSVNSNGIVLQDVWYVPGCDMNVISGLQLGLTLYFNAGGCSLLHPNDKTVVGEAHTGDCGLLEVDFINLSSGAAWYIASNVSQHMTGNLELLTNFNPIRPSYTVQTHTGARLQVCGRGSVKTGQFNIPNVSYVPGLGENIISICQLTDTGFSVTFGLMAFLMASLLRSAMMEK</sequence>
<dbReference type="Pfam" id="PF22936">
    <property type="entry name" value="Pol_BBD"/>
    <property type="match status" value="2"/>
</dbReference>
<dbReference type="Proteomes" id="UP000324897">
    <property type="component" value="Chromosome 7"/>
</dbReference>
<evidence type="ECO:0000256" key="1">
    <source>
        <dbReference type="SAM" id="MobiDB-lite"/>
    </source>
</evidence>
<accession>A0A5J9U602</accession>
<dbReference type="Gramene" id="TVU18708">
    <property type="protein sequence ID" value="TVU18708"/>
    <property type="gene ID" value="EJB05_34820"/>
</dbReference>
<dbReference type="AlphaFoldDB" id="A0A5J9U602"/>
<gene>
    <name evidence="3" type="ORF">EJB05_34820</name>
</gene>
<name>A0A5J9U602_9POAL</name>
<dbReference type="InterPro" id="IPR054722">
    <property type="entry name" value="PolX-like_BBD"/>
</dbReference>
<feature type="compositionally biased region" description="Basic and acidic residues" evidence="1">
    <location>
        <begin position="11"/>
        <end position="24"/>
    </location>
</feature>
<evidence type="ECO:0000313" key="4">
    <source>
        <dbReference type="Proteomes" id="UP000324897"/>
    </source>
</evidence>